<dbReference type="Proteomes" id="UP000291020">
    <property type="component" value="Unassembled WGS sequence"/>
</dbReference>
<keyword evidence="2" id="KW-1185">Reference proteome</keyword>
<name>A0A452J5P7_9SAUR</name>
<dbReference type="Ensembl" id="ENSGAGT00000040521.1">
    <property type="protein sequence ID" value="ENSGAGP00000035792.1"/>
    <property type="gene ID" value="ENSGAGG00000025403.1"/>
</dbReference>
<proteinExistence type="predicted"/>
<reference evidence="2" key="1">
    <citation type="journal article" date="2017" name="PLoS ONE">
        <title>The Agassiz's desert tortoise genome provides a resource for the conservation of a threatened species.</title>
        <authorList>
            <person name="Tollis M."/>
            <person name="DeNardo D.F."/>
            <person name="Cornelius J.A."/>
            <person name="Dolby G.A."/>
            <person name="Edwards T."/>
            <person name="Henen B.T."/>
            <person name="Karl A.E."/>
            <person name="Murphy R.W."/>
            <person name="Kusumi K."/>
        </authorList>
    </citation>
    <scope>NUCLEOTIDE SEQUENCE [LARGE SCALE GENOMIC DNA]</scope>
</reference>
<accession>A0A452J5P7</accession>
<organism evidence="1 2">
    <name type="scientific">Gopherus agassizii</name>
    <name type="common">Agassiz's desert tortoise</name>
    <dbReference type="NCBI Taxonomy" id="38772"/>
    <lineage>
        <taxon>Eukaryota</taxon>
        <taxon>Metazoa</taxon>
        <taxon>Chordata</taxon>
        <taxon>Craniata</taxon>
        <taxon>Vertebrata</taxon>
        <taxon>Euteleostomi</taxon>
        <taxon>Archelosauria</taxon>
        <taxon>Testudinata</taxon>
        <taxon>Testudines</taxon>
        <taxon>Cryptodira</taxon>
        <taxon>Durocryptodira</taxon>
        <taxon>Testudinoidea</taxon>
        <taxon>Testudinidae</taxon>
        <taxon>Gopherus</taxon>
    </lineage>
</organism>
<evidence type="ECO:0000313" key="2">
    <source>
        <dbReference type="Proteomes" id="UP000291020"/>
    </source>
</evidence>
<dbReference type="STRING" id="38772.ENSGAGP00000035792"/>
<sequence length="92" mass="10502">MAVVQCSFPVHSVWSTRRARTLAQSKWTLLGRILRSQVFAQLEVNRCIGTAPPSMVNNEQRQHAEHIFLSFRKSKSPFAVCKHILGKSSVYF</sequence>
<reference evidence="1" key="2">
    <citation type="submission" date="2025-08" db="UniProtKB">
        <authorList>
            <consortium name="Ensembl"/>
        </authorList>
    </citation>
    <scope>IDENTIFICATION</scope>
</reference>
<evidence type="ECO:0000313" key="1">
    <source>
        <dbReference type="Ensembl" id="ENSGAGP00000035792.1"/>
    </source>
</evidence>
<dbReference type="AlphaFoldDB" id="A0A452J5P7"/>
<reference evidence="1" key="3">
    <citation type="submission" date="2025-09" db="UniProtKB">
        <authorList>
            <consortium name="Ensembl"/>
        </authorList>
    </citation>
    <scope>IDENTIFICATION</scope>
</reference>
<protein>
    <submittedName>
        <fullName evidence="1">Uncharacterized protein</fullName>
    </submittedName>
</protein>